<evidence type="ECO:0000256" key="2">
    <source>
        <dbReference type="SAM" id="SignalP"/>
    </source>
</evidence>
<dbReference type="AlphaFoldDB" id="A0A8H4LLR1"/>
<feature type="region of interest" description="Disordered" evidence="1">
    <location>
        <begin position="197"/>
        <end position="217"/>
    </location>
</feature>
<feature type="chain" id="PRO_5034349429" evidence="2">
    <location>
        <begin position="18"/>
        <end position="217"/>
    </location>
</feature>
<evidence type="ECO:0000313" key="3">
    <source>
        <dbReference type="EMBL" id="KAF4470810.1"/>
    </source>
</evidence>
<dbReference type="OrthoDB" id="2328572at2759"/>
<sequence>MEFVVIMLICQIFELLANPKLKLGSWFWDASFQKAIMARPYRKPERYLYQLRYYYNILGTERPFMRGLVEQSIPLAEKPDERMTLLRLSGYAGILSQAILVTPVLKAFGVHPSYVKDSHDFCDKTILLAKRCVVFRPYGTFWMPELLKLAWALVKDCYRHKEVKDLIAEYEKDTEGSNFMEEARDIKARFDRLGWSKEPELNSPEEEPEETPACVIL</sequence>
<name>A0A8H4LLR1_9HYPO</name>
<proteinExistence type="predicted"/>
<keyword evidence="4" id="KW-1185">Reference proteome</keyword>
<reference evidence="3 4" key="1">
    <citation type="submission" date="2020-01" db="EMBL/GenBank/DDBJ databases">
        <title>Identification and distribution of gene clusters putatively required for synthesis of sphingolipid metabolism inhibitors in phylogenetically diverse species of the filamentous fungus Fusarium.</title>
        <authorList>
            <person name="Kim H.-S."/>
            <person name="Busman M."/>
            <person name="Brown D.W."/>
            <person name="Divon H."/>
            <person name="Uhlig S."/>
            <person name="Proctor R.H."/>
        </authorList>
    </citation>
    <scope>NUCLEOTIDE SEQUENCE [LARGE SCALE GENOMIC DNA]</scope>
    <source>
        <strain evidence="3 4">NRRL 20459</strain>
    </source>
</reference>
<dbReference type="Proteomes" id="UP000554235">
    <property type="component" value="Unassembled WGS sequence"/>
</dbReference>
<gene>
    <name evidence="3" type="ORF">FALBO_2279</name>
</gene>
<accession>A0A8H4LLR1</accession>
<dbReference type="EMBL" id="JAADYS010000290">
    <property type="protein sequence ID" value="KAF4470810.1"/>
    <property type="molecule type" value="Genomic_DNA"/>
</dbReference>
<protein>
    <submittedName>
        <fullName evidence="3">Uncharacterized protein</fullName>
    </submittedName>
</protein>
<keyword evidence="2" id="KW-0732">Signal</keyword>
<evidence type="ECO:0000313" key="4">
    <source>
        <dbReference type="Proteomes" id="UP000554235"/>
    </source>
</evidence>
<evidence type="ECO:0000256" key="1">
    <source>
        <dbReference type="SAM" id="MobiDB-lite"/>
    </source>
</evidence>
<comment type="caution">
    <text evidence="3">The sequence shown here is derived from an EMBL/GenBank/DDBJ whole genome shotgun (WGS) entry which is preliminary data.</text>
</comment>
<feature type="signal peptide" evidence="2">
    <location>
        <begin position="1"/>
        <end position="17"/>
    </location>
</feature>
<organism evidence="3 4">
    <name type="scientific">Fusarium albosuccineum</name>
    <dbReference type="NCBI Taxonomy" id="1237068"/>
    <lineage>
        <taxon>Eukaryota</taxon>
        <taxon>Fungi</taxon>
        <taxon>Dikarya</taxon>
        <taxon>Ascomycota</taxon>
        <taxon>Pezizomycotina</taxon>
        <taxon>Sordariomycetes</taxon>
        <taxon>Hypocreomycetidae</taxon>
        <taxon>Hypocreales</taxon>
        <taxon>Nectriaceae</taxon>
        <taxon>Fusarium</taxon>
        <taxon>Fusarium decemcellulare species complex</taxon>
    </lineage>
</organism>